<keyword evidence="4 7" id="KW-0328">Glycosyltransferase</keyword>
<dbReference type="Gene3D" id="3.40.50.2000">
    <property type="entry name" value="Glycogen Phosphorylase B"/>
    <property type="match status" value="2"/>
</dbReference>
<evidence type="ECO:0000313" key="11">
    <source>
        <dbReference type="Proteomes" id="UP000245793"/>
    </source>
</evidence>
<keyword evidence="6 7" id="KW-0320">Glycogen biosynthesis</keyword>
<evidence type="ECO:0000259" key="9">
    <source>
        <dbReference type="Pfam" id="PF08323"/>
    </source>
</evidence>
<dbReference type="GO" id="GO:0004373">
    <property type="term" value="F:alpha-1,4-glucan glucosyltransferase (UDP-glucose donor) activity"/>
    <property type="evidence" value="ECO:0007669"/>
    <property type="project" value="InterPro"/>
</dbReference>
<sequence>MKKLKILFVTTEALPFVRTSNMADFTYNLTRKLKELNTDVRLVMPLFKSIKTDYNSSLRFVKSFVVDLGYKVHTATILSLDVEGVLFYFVDSDVYFDRPRIYGERDDAERFIFFNKAVNLMMKEIDFKPDIIDVNNYASSLIPACIKTKRQVDSFYHGIKTVLSIHNIRNQGIYPAKDMDSIASLPLELMEDREYKYFKAVNFLKAGIDSADYITLPAPSLKEEIVSPYYGSNLDNLLTANSFKVMGILDGIDHRRYDPEKDPAIFQNFGADTLEERAINKQGVMSYYSLSGFERPLISVIGRLITRKGVDFVYENIDYMVEAGFNIIIMGTGEPAYEDKLLEKEQEYPQNISVKLYVNEKEAIRVMAGSDFFLMPSRTEIQALNQLIAQRYGAIPIVRATGTLKDGIREYNKFTKKGDGIIFQNMREKDFRGAIDEAKKLYEDEPETLEIMRRNALMKDSSWEKTAEEYLRLFQDISE</sequence>
<dbReference type="Pfam" id="PF00534">
    <property type="entry name" value="Glycos_transf_1"/>
    <property type="match status" value="1"/>
</dbReference>
<feature type="domain" description="Glycosyl transferase family 1" evidence="8">
    <location>
        <begin position="295"/>
        <end position="455"/>
    </location>
</feature>
<dbReference type="EMBL" id="QEKV01000002">
    <property type="protein sequence ID" value="PVY95186.1"/>
    <property type="molecule type" value="Genomic_DNA"/>
</dbReference>
<dbReference type="NCBIfam" id="TIGR02095">
    <property type="entry name" value="glgA"/>
    <property type="match status" value="1"/>
</dbReference>
<dbReference type="InterPro" id="IPR011835">
    <property type="entry name" value="GS/SS"/>
</dbReference>
<comment type="similarity">
    <text evidence="3 7">Belongs to the glycosyltransferase 1 family. Bacterial/plant glycogen synthase subfamily.</text>
</comment>
<evidence type="ECO:0000256" key="6">
    <source>
        <dbReference type="ARBA" id="ARBA00023056"/>
    </source>
</evidence>
<feature type="domain" description="Starch synthase catalytic" evidence="9">
    <location>
        <begin position="5"/>
        <end position="239"/>
    </location>
</feature>
<feature type="binding site" evidence="7">
    <location>
        <position position="18"/>
    </location>
    <ligand>
        <name>ADP-alpha-D-glucose</name>
        <dbReference type="ChEBI" id="CHEBI:57498"/>
    </ligand>
</feature>
<dbReference type="RefSeq" id="WP_116479671.1">
    <property type="nucleotide sequence ID" value="NZ_QEKV01000002.1"/>
</dbReference>
<evidence type="ECO:0000256" key="5">
    <source>
        <dbReference type="ARBA" id="ARBA00022679"/>
    </source>
</evidence>
<keyword evidence="11" id="KW-1185">Reference proteome</keyword>
<accession>A0A2U1E5G2</accession>
<comment type="caution">
    <text evidence="10">The sequence shown here is derived from an EMBL/GenBank/DDBJ whole genome shotgun (WGS) entry which is preliminary data.</text>
</comment>
<evidence type="ECO:0000259" key="8">
    <source>
        <dbReference type="Pfam" id="PF00534"/>
    </source>
</evidence>
<comment type="pathway">
    <text evidence="7">Glycan biosynthesis; glycogen biosynthesis.</text>
</comment>
<evidence type="ECO:0000313" key="10">
    <source>
        <dbReference type="EMBL" id="PVY95186.1"/>
    </source>
</evidence>
<comment type="catalytic activity">
    <reaction evidence="1 7">
        <text>[(1-&gt;4)-alpha-D-glucosyl](n) + ADP-alpha-D-glucose = [(1-&gt;4)-alpha-D-glucosyl](n+1) + ADP + H(+)</text>
        <dbReference type="Rhea" id="RHEA:18189"/>
        <dbReference type="Rhea" id="RHEA-COMP:9584"/>
        <dbReference type="Rhea" id="RHEA-COMP:9587"/>
        <dbReference type="ChEBI" id="CHEBI:15378"/>
        <dbReference type="ChEBI" id="CHEBI:15444"/>
        <dbReference type="ChEBI" id="CHEBI:57498"/>
        <dbReference type="ChEBI" id="CHEBI:456216"/>
        <dbReference type="EC" id="2.4.1.21"/>
    </reaction>
</comment>
<dbReference type="InterPro" id="IPR001296">
    <property type="entry name" value="Glyco_trans_1"/>
</dbReference>
<dbReference type="GO" id="GO:0005978">
    <property type="term" value="P:glycogen biosynthetic process"/>
    <property type="evidence" value="ECO:0007669"/>
    <property type="project" value="UniProtKB-UniRule"/>
</dbReference>
<dbReference type="EC" id="2.4.1.21" evidence="7"/>
<dbReference type="PANTHER" id="PTHR45825">
    <property type="entry name" value="GRANULE-BOUND STARCH SYNTHASE 1, CHLOROPLASTIC/AMYLOPLASTIC"/>
    <property type="match status" value="1"/>
</dbReference>
<evidence type="ECO:0000256" key="4">
    <source>
        <dbReference type="ARBA" id="ARBA00022676"/>
    </source>
</evidence>
<proteinExistence type="inferred from homology"/>
<dbReference type="CDD" id="cd03791">
    <property type="entry name" value="GT5_Glycogen_synthase_DULL1-like"/>
    <property type="match status" value="1"/>
</dbReference>
<dbReference type="InterPro" id="IPR013534">
    <property type="entry name" value="Starch_synth_cat_dom"/>
</dbReference>
<name>A0A2U1E5G2_9FIRM</name>
<dbReference type="SUPFAM" id="SSF53756">
    <property type="entry name" value="UDP-Glycosyltransferase/glycogen phosphorylase"/>
    <property type="match status" value="1"/>
</dbReference>
<dbReference type="HAMAP" id="MF_00484">
    <property type="entry name" value="Glycogen_synth"/>
    <property type="match status" value="1"/>
</dbReference>
<dbReference type="GO" id="GO:0009011">
    <property type="term" value="F:alpha-1,4-glucan glucosyltransferase (ADP-glucose donor) activity"/>
    <property type="evidence" value="ECO:0007669"/>
    <property type="project" value="UniProtKB-UniRule"/>
</dbReference>
<gene>
    <name evidence="7" type="primary">glgA</name>
    <name evidence="10" type="ORF">C7381_10274</name>
</gene>
<keyword evidence="5 7" id="KW-0808">Transferase</keyword>
<organism evidence="10 11">
    <name type="scientific">Ezakiella coagulans</name>
    <dbReference type="NCBI Taxonomy" id="46507"/>
    <lineage>
        <taxon>Bacteria</taxon>
        <taxon>Bacillati</taxon>
        <taxon>Bacillota</taxon>
        <taxon>Tissierellia</taxon>
        <taxon>Ezakiella</taxon>
    </lineage>
</organism>
<evidence type="ECO:0000256" key="1">
    <source>
        <dbReference type="ARBA" id="ARBA00001478"/>
    </source>
</evidence>
<dbReference type="Pfam" id="PF08323">
    <property type="entry name" value="Glyco_transf_5"/>
    <property type="match status" value="1"/>
</dbReference>
<dbReference type="PANTHER" id="PTHR45825:SF11">
    <property type="entry name" value="ALPHA AMYLASE DOMAIN-CONTAINING PROTEIN"/>
    <property type="match status" value="1"/>
</dbReference>
<evidence type="ECO:0000256" key="2">
    <source>
        <dbReference type="ARBA" id="ARBA00002764"/>
    </source>
</evidence>
<reference evidence="10 11" key="1">
    <citation type="submission" date="2018-04" db="EMBL/GenBank/DDBJ databases">
        <title>Genomic Encyclopedia of Type Strains, Phase IV (KMG-IV): sequencing the most valuable type-strain genomes for metagenomic binning, comparative biology and taxonomic classification.</title>
        <authorList>
            <person name="Goeker M."/>
        </authorList>
    </citation>
    <scope>NUCLEOTIDE SEQUENCE [LARGE SCALE GENOMIC DNA]</scope>
    <source>
        <strain evidence="10 11">DSM 20705</strain>
    </source>
</reference>
<dbReference type="UniPathway" id="UPA00164"/>
<evidence type="ECO:0000256" key="7">
    <source>
        <dbReference type="HAMAP-Rule" id="MF_00484"/>
    </source>
</evidence>
<dbReference type="Proteomes" id="UP000245793">
    <property type="component" value="Unassembled WGS sequence"/>
</dbReference>
<protein>
    <recommendedName>
        <fullName evidence="7">Glycogen synthase</fullName>
        <ecNumber evidence="7">2.4.1.21</ecNumber>
    </recommendedName>
    <alternativeName>
        <fullName evidence="7">Starch [bacterial glycogen] synthase</fullName>
    </alternativeName>
</protein>
<comment type="function">
    <text evidence="2 7">Synthesizes alpha-1,4-glucan chains using ADP-glucose.</text>
</comment>
<dbReference type="AlphaFoldDB" id="A0A2U1E5G2"/>
<evidence type="ECO:0000256" key="3">
    <source>
        <dbReference type="ARBA" id="ARBA00010281"/>
    </source>
</evidence>